<dbReference type="InParanoid" id="A0A2G4YSU9"/>
<sequence>MWRCIFATIIINKSLIFSSISAEVTLKIEPKDCRLLTAHKPDADVAYRPGVDVAGKAVAPADLPASSSSALARYLEDSISFQVILDDHNLTLRPPQGDGAANAGLTGEMILGIITVKDGRAMLDGVPLDDGSTERLIAFCRTQGQGEK</sequence>
<comment type="caution">
    <text evidence="1">The sequence shown here is derived from an EMBL/GenBank/DDBJ whole genome shotgun (WGS) entry which is preliminary data.</text>
</comment>
<protein>
    <submittedName>
        <fullName evidence="1">Uncharacterized protein</fullName>
    </submittedName>
</protein>
<gene>
    <name evidence="1" type="ORF">CRD36_07985</name>
</gene>
<proteinExistence type="predicted"/>
<evidence type="ECO:0000313" key="2">
    <source>
        <dbReference type="Proteomes" id="UP000229730"/>
    </source>
</evidence>
<dbReference type="RefSeq" id="WP_099472219.1">
    <property type="nucleotide sequence ID" value="NZ_CP041025.1"/>
</dbReference>
<evidence type="ECO:0000313" key="1">
    <source>
        <dbReference type="EMBL" id="PHZ85330.1"/>
    </source>
</evidence>
<accession>A0A2G4YSU9</accession>
<name>A0A2G4YSU9_9PROT</name>
<keyword evidence="2" id="KW-1185">Reference proteome</keyword>
<dbReference type="AlphaFoldDB" id="A0A2G4YSU9"/>
<reference evidence="1 2" key="1">
    <citation type="submission" date="2017-10" db="EMBL/GenBank/DDBJ databases">
        <title>Frigbacter circumglobatus gen. nov. sp. nov., isolated from sediment cultured in situ.</title>
        <authorList>
            <person name="Zhao Z."/>
        </authorList>
    </citation>
    <scope>NUCLEOTIDE SEQUENCE [LARGE SCALE GENOMIC DNA]</scope>
    <source>
        <strain evidence="1 2">ZYL</strain>
    </source>
</reference>
<organism evidence="1 2">
    <name type="scientific">Paremcibacter congregatus</name>
    <dbReference type="NCBI Taxonomy" id="2043170"/>
    <lineage>
        <taxon>Bacteria</taxon>
        <taxon>Pseudomonadati</taxon>
        <taxon>Pseudomonadota</taxon>
        <taxon>Alphaproteobacteria</taxon>
        <taxon>Emcibacterales</taxon>
        <taxon>Emcibacteraceae</taxon>
        <taxon>Paremcibacter</taxon>
    </lineage>
</organism>
<dbReference type="OrthoDB" id="7365624at2"/>
<dbReference type="Proteomes" id="UP000229730">
    <property type="component" value="Unassembled WGS sequence"/>
</dbReference>
<dbReference type="EMBL" id="PDEM01000016">
    <property type="protein sequence ID" value="PHZ85330.1"/>
    <property type="molecule type" value="Genomic_DNA"/>
</dbReference>